<dbReference type="SUPFAM" id="SSF63748">
    <property type="entry name" value="Tudor/PWWP/MBT"/>
    <property type="match status" value="1"/>
</dbReference>
<dbReference type="Pfam" id="PF20168">
    <property type="entry name" value="PDS5"/>
    <property type="match status" value="1"/>
</dbReference>
<reference evidence="6" key="2">
    <citation type="submission" date="2022-01" db="EMBL/GenBank/DDBJ databases">
        <authorList>
            <person name="Yamashiro T."/>
            <person name="Shiraishi A."/>
            <person name="Satake H."/>
            <person name="Nakayama K."/>
        </authorList>
    </citation>
    <scope>NUCLEOTIDE SEQUENCE</scope>
</reference>
<keyword evidence="4" id="KW-0539">Nucleus</keyword>
<reference evidence="6" key="1">
    <citation type="journal article" date="2022" name="Int. J. Mol. Sci.">
        <title>Draft Genome of Tanacetum Coccineum: Genomic Comparison of Closely Related Tanacetum-Family Plants.</title>
        <authorList>
            <person name="Yamashiro T."/>
            <person name="Shiraishi A."/>
            <person name="Nakayama K."/>
            <person name="Satake H."/>
        </authorList>
    </citation>
    <scope>NUCLEOTIDE SEQUENCE</scope>
</reference>
<sequence>MGSRKRLLWNHHFWVPGKADKIRITLATVLFLGIQNAGAVPPVVAEGRDDTEHKDVKRGVVGSAATDIDLVLMTNSHWNADAIVVHLWWWDGNGIPNSTNKYKEDQKVSWHATPFEERLEKALSEDKIIVERKQLRKTFYNMDWLSVWLCKPLSVSMAETRSIDEVYEELMAEFYQIDADKEAARKANKKGKQMVEDRGRGSDSLPSCLDVQKPLIPIIEGSSLDLHRLFIEVTSRGGFEKIVSDRRWREVMAVFKFGPTITNASFVLRKAYLSLLYHFEQILRAGSLMDPCRVPSRICYLVEVGGQVTGTIDNRFEQGYLVTVDLGNEKLSGFIYHLPSDASMPSHETENMNQLVLREPSPPEQDSGGYNVFYYEHYGRLKPLYHGQEDVIRKRIQVLWETLTQEEQQVYNVSAELLGTKGAVVHCELLNWIAKMASRLSSSSASLEIELTKVGEKLLHLPSSTQEIFQILVRAEDILSKLPQSASISMIKPLHRVIKALIAVNLVRHSNLVVKISVAYCICEIMRITALDTPYDDNQMKEFFELVVTAFEKVSSSPAGCYTRMIKVLNAFSSGKFVAMMCDLQLEGLIVRLFKRFLTVADSSSSAVVSKMEKIMTMIIKESKEVPRELVNLLAINGKSNKEIASPTVRRCLHSESEKSVTTVNGKRKKQIQSAERGENLVGRRIKVWWPEDNTYYEGTVKSFESRKKKHKVWYDDGDKELIDLKTQKWELVEDVSPMLDCLVQAAPTDGSSNQSGVIQGYKVKNVNATILEAIIKKHGDIAATFVFPDAALRTSLLDAVCEIVGRIETNDVISQMEEIESQLSAAEAAKINVSWLRASLNAIHKKNEALEKVTLLMEMKTNTILVKRAARNDLVAAENQLAEAKRCVEVLDLVEKKVNKNFLESKAERNLWAGHPII</sequence>
<dbReference type="SUPFAM" id="SSF46774">
    <property type="entry name" value="ARID-like"/>
    <property type="match status" value="1"/>
</dbReference>
<dbReference type="Pfam" id="PF05278">
    <property type="entry name" value="PEARLI-4"/>
    <property type="match status" value="1"/>
</dbReference>
<dbReference type="InterPro" id="IPR039776">
    <property type="entry name" value="Pds5"/>
</dbReference>
<dbReference type="InterPro" id="IPR036431">
    <property type="entry name" value="ARID_dom_sf"/>
</dbReference>
<dbReference type="Gene3D" id="2.30.30.140">
    <property type="match status" value="1"/>
</dbReference>
<accession>A0ABQ4X7V1</accession>
<dbReference type="PROSITE" id="PS51011">
    <property type="entry name" value="ARID"/>
    <property type="match status" value="1"/>
</dbReference>
<dbReference type="Gene3D" id="1.10.150.60">
    <property type="entry name" value="ARID DNA-binding domain"/>
    <property type="match status" value="1"/>
</dbReference>
<organism evidence="6 7">
    <name type="scientific">Tanacetum coccineum</name>
    <dbReference type="NCBI Taxonomy" id="301880"/>
    <lineage>
        <taxon>Eukaryota</taxon>
        <taxon>Viridiplantae</taxon>
        <taxon>Streptophyta</taxon>
        <taxon>Embryophyta</taxon>
        <taxon>Tracheophyta</taxon>
        <taxon>Spermatophyta</taxon>
        <taxon>Magnoliopsida</taxon>
        <taxon>eudicotyledons</taxon>
        <taxon>Gunneridae</taxon>
        <taxon>Pentapetalae</taxon>
        <taxon>asterids</taxon>
        <taxon>campanulids</taxon>
        <taxon>Asterales</taxon>
        <taxon>Asteraceae</taxon>
        <taxon>Asteroideae</taxon>
        <taxon>Anthemideae</taxon>
        <taxon>Anthemidinae</taxon>
        <taxon>Tanacetum</taxon>
    </lineage>
</organism>
<evidence type="ECO:0000256" key="4">
    <source>
        <dbReference type="ARBA" id="ARBA00023242"/>
    </source>
</evidence>
<evidence type="ECO:0000259" key="5">
    <source>
        <dbReference type="PROSITE" id="PS51011"/>
    </source>
</evidence>
<evidence type="ECO:0000256" key="2">
    <source>
        <dbReference type="ARBA" id="ARBA00022763"/>
    </source>
</evidence>
<evidence type="ECO:0000256" key="1">
    <source>
        <dbReference type="ARBA" id="ARBA00004123"/>
    </source>
</evidence>
<dbReference type="Pfam" id="PF01388">
    <property type="entry name" value="ARID"/>
    <property type="match status" value="1"/>
</dbReference>
<dbReference type="PANTHER" id="PTHR12663:SF63">
    <property type="entry name" value="PHOSPHOLIPASE-LIKE PROTEIN-RELATED"/>
    <property type="match status" value="1"/>
</dbReference>
<dbReference type="SMART" id="SM01014">
    <property type="entry name" value="ARID"/>
    <property type="match status" value="1"/>
</dbReference>
<keyword evidence="7" id="KW-1185">Reference proteome</keyword>
<evidence type="ECO:0000313" key="6">
    <source>
        <dbReference type="EMBL" id="GJS61329.1"/>
    </source>
</evidence>
<keyword evidence="3" id="KW-0234">DNA repair</keyword>
<dbReference type="EMBL" id="BQNB010009282">
    <property type="protein sequence ID" value="GJS61329.1"/>
    <property type="molecule type" value="Genomic_DNA"/>
</dbReference>
<dbReference type="InterPro" id="IPR007942">
    <property type="entry name" value="PLipase-like"/>
</dbReference>
<dbReference type="SMART" id="SM00501">
    <property type="entry name" value="BRIGHT"/>
    <property type="match status" value="1"/>
</dbReference>
<dbReference type="InterPro" id="IPR001606">
    <property type="entry name" value="ARID_dom"/>
</dbReference>
<protein>
    <submittedName>
        <fullName evidence="6">Phospholipase-like protein</fullName>
    </submittedName>
</protein>
<proteinExistence type="predicted"/>
<comment type="subcellular location">
    <subcellularLocation>
        <location evidence="1">Nucleus</location>
    </subcellularLocation>
</comment>
<feature type="domain" description="ARID" evidence="5">
    <location>
        <begin position="181"/>
        <end position="284"/>
    </location>
</feature>
<dbReference type="PANTHER" id="PTHR12663">
    <property type="entry name" value="ANDROGEN INDUCED INHIBITOR OF PROLIFERATION AS3 / PDS5-RELATED"/>
    <property type="match status" value="1"/>
</dbReference>
<name>A0ABQ4X7V1_9ASTR</name>
<gene>
    <name evidence="6" type="ORF">Tco_0656113</name>
</gene>
<dbReference type="CDD" id="cd20404">
    <property type="entry name" value="Tudor_Agenet_AtEML-like"/>
    <property type="match status" value="1"/>
</dbReference>
<evidence type="ECO:0000313" key="7">
    <source>
        <dbReference type="Proteomes" id="UP001151760"/>
    </source>
</evidence>
<dbReference type="Proteomes" id="UP001151760">
    <property type="component" value="Unassembled WGS sequence"/>
</dbReference>
<evidence type="ECO:0000256" key="3">
    <source>
        <dbReference type="ARBA" id="ARBA00023204"/>
    </source>
</evidence>
<keyword evidence="2" id="KW-0227">DNA damage</keyword>
<comment type="caution">
    <text evidence="6">The sequence shown here is derived from an EMBL/GenBank/DDBJ whole genome shotgun (WGS) entry which is preliminary data.</text>
</comment>